<name>A0A0A9HAP3_ARUDO</name>
<dbReference type="EMBL" id="GBRH01163656">
    <property type="protein sequence ID" value="JAE34240.1"/>
    <property type="molecule type" value="Transcribed_RNA"/>
</dbReference>
<reference evidence="1" key="1">
    <citation type="submission" date="2014-09" db="EMBL/GenBank/DDBJ databases">
        <authorList>
            <person name="Magalhaes I.L.F."/>
            <person name="Oliveira U."/>
            <person name="Santos F.R."/>
            <person name="Vidigal T.H.D.A."/>
            <person name="Brescovit A.D."/>
            <person name="Santos A.J."/>
        </authorList>
    </citation>
    <scope>NUCLEOTIDE SEQUENCE</scope>
    <source>
        <tissue evidence="1">Shoot tissue taken approximately 20 cm above the soil surface</tissue>
    </source>
</reference>
<proteinExistence type="predicted"/>
<protein>
    <submittedName>
        <fullName evidence="1">Uncharacterized protein</fullName>
    </submittedName>
</protein>
<dbReference type="AlphaFoldDB" id="A0A0A9HAP3"/>
<sequence>MQLGLVKSLPGSSQFGAQFLSKVAAPGVSQLETRLHTPAKG</sequence>
<reference evidence="1" key="2">
    <citation type="journal article" date="2015" name="Data Brief">
        <title>Shoot transcriptome of the giant reed, Arundo donax.</title>
        <authorList>
            <person name="Barrero R.A."/>
            <person name="Guerrero F.D."/>
            <person name="Moolhuijzen P."/>
            <person name="Goolsby J.A."/>
            <person name="Tidwell J."/>
            <person name="Bellgard S.E."/>
            <person name="Bellgard M.I."/>
        </authorList>
    </citation>
    <scope>NUCLEOTIDE SEQUENCE</scope>
    <source>
        <tissue evidence="1">Shoot tissue taken approximately 20 cm above the soil surface</tissue>
    </source>
</reference>
<accession>A0A0A9HAP3</accession>
<organism evidence="1">
    <name type="scientific">Arundo donax</name>
    <name type="common">Giant reed</name>
    <name type="synonym">Donax arundinaceus</name>
    <dbReference type="NCBI Taxonomy" id="35708"/>
    <lineage>
        <taxon>Eukaryota</taxon>
        <taxon>Viridiplantae</taxon>
        <taxon>Streptophyta</taxon>
        <taxon>Embryophyta</taxon>
        <taxon>Tracheophyta</taxon>
        <taxon>Spermatophyta</taxon>
        <taxon>Magnoliopsida</taxon>
        <taxon>Liliopsida</taxon>
        <taxon>Poales</taxon>
        <taxon>Poaceae</taxon>
        <taxon>PACMAD clade</taxon>
        <taxon>Arundinoideae</taxon>
        <taxon>Arundineae</taxon>
        <taxon>Arundo</taxon>
    </lineage>
</organism>
<evidence type="ECO:0000313" key="1">
    <source>
        <dbReference type="EMBL" id="JAE34240.1"/>
    </source>
</evidence>